<accession>A0A5S5DMD6</accession>
<organism evidence="1 2">
    <name type="scientific">Sphingobacterium allocomposti</name>
    <dbReference type="NCBI Taxonomy" id="415956"/>
    <lineage>
        <taxon>Bacteria</taxon>
        <taxon>Pseudomonadati</taxon>
        <taxon>Bacteroidota</taxon>
        <taxon>Sphingobacteriia</taxon>
        <taxon>Sphingobacteriales</taxon>
        <taxon>Sphingobacteriaceae</taxon>
        <taxon>Sphingobacterium</taxon>
    </lineage>
</organism>
<evidence type="ECO:0000313" key="1">
    <source>
        <dbReference type="EMBL" id="TYP96814.1"/>
    </source>
</evidence>
<dbReference type="AlphaFoldDB" id="A0A5S5DMD6"/>
<comment type="caution">
    <text evidence="1">The sequence shown here is derived from an EMBL/GenBank/DDBJ whole genome shotgun (WGS) entry which is preliminary data.</text>
</comment>
<sequence length="81" mass="9056">MGFYFLGGMRTRKRVRTISFRPCVRGFGTEQIPPAPQNKSPRKVGLLFFRRDENPKGGFELSRSGLCAGFWDGTNPSGSTK</sequence>
<dbReference type="EMBL" id="VNHX01000004">
    <property type="protein sequence ID" value="TYP96814.1"/>
    <property type="molecule type" value="Genomic_DNA"/>
</dbReference>
<evidence type="ECO:0000313" key="2">
    <source>
        <dbReference type="Proteomes" id="UP000325105"/>
    </source>
</evidence>
<protein>
    <submittedName>
        <fullName evidence="1">Uncharacterized protein</fullName>
    </submittedName>
</protein>
<keyword evidence="2" id="KW-1185">Reference proteome</keyword>
<dbReference type="Proteomes" id="UP000325105">
    <property type="component" value="Unassembled WGS sequence"/>
</dbReference>
<gene>
    <name evidence="1" type="ORF">BC792_10436</name>
</gene>
<reference evidence="1 2" key="1">
    <citation type="submission" date="2019-07" db="EMBL/GenBank/DDBJ databases">
        <title>Genomic Encyclopedia of Archaeal and Bacterial Type Strains, Phase II (KMG-II): from individual species to whole genera.</title>
        <authorList>
            <person name="Goeker M."/>
        </authorList>
    </citation>
    <scope>NUCLEOTIDE SEQUENCE [LARGE SCALE GENOMIC DNA]</scope>
    <source>
        <strain evidence="1 2">DSM 18850</strain>
    </source>
</reference>
<proteinExistence type="predicted"/>
<name>A0A5S5DMD6_9SPHI</name>